<dbReference type="InterPro" id="IPR001789">
    <property type="entry name" value="Sig_transdc_resp-reg_receiver"/>
</dbReference>
<dbReference type="PROSITE" id="PS50930">
    <property type="entry name" value="HTH_LYTTR"/>
    <property type="match status" value="1"/>
</dbReference>
<dbReference type="SMART" id="SM00448">
    <property type="entry name" value="REC"/>
    <property type="match status" value="1"/>
</dbReference>
<keyword evidence="4" id="KW-0238">DNA-binding</keyword>
<evidence type="ECO:0000259" key="3">
    <source>
        <dbReference type="PROSITE" id="PS50930"/>
    </source>
</evidence>
<dbReference type="Pfam" id="PF04397">
    <property type="entry name" value="LytTR"/>
    <property type="match status" value="1"/>
</dbReference>
<dbReference type="EMBL" id="JRYR02000001">
    <property type="protein sequence ID" value="OHX66063.1"/>
    <property type="molecule type" value="Genomic_DNA"/>
</dbReference>
<evidence type="ECO:0000313" key="5">
    <source>
        <dbReference type="Proteomes" id="UP000179797"/>
    </source>
</evidence>
<dbReference type="OrthoDB" id="1646880at2"/>
<proteinExistence type="predicted"/>
<dbReference type="PANTHER" id="PTHR37299">
    <property type="entry name" value="TRANSCRIPTIONAL REGULATOR-RELATED"/>
    <property type="match status" value="1"/>
</dbReference>
<evidence type="ECO:0000256" key="1">
    <source>
        <dbReference type="PROSITE-ProRule" id="PRU00169"/>
    </source>
</evidence>
<dbReference type="STRING" id="915059.NH26_06720"/>
<dbReference type="GO" id="GO:0000156">
    <property type="term" value="F:phosphorelay response regulator activity"/>
    <property type="evidence" value="ECO:0007669"/>
    <property type="project" value="InterPro"/>
</dbReference>
<dbReference type="Proteomes" id="UP000179797">
    <property type="component" value="Unassembled WGS sequence"/>
</dbReference>
<organism evidence="4 5">
    <name type="scientific">Flammeovirga pacifica</name>
    <dbReference type="NCBI Taxonomy" id="915059"/>
    <lineage>
        <taxon>Bacteria</taxon>
        <taxon>Pseudomonadati</taxon>
        <taxon>Bacteroidota</taxon>
        <taxon>Cytophagia</taxon>
        <taxon>Cytophagales</taxon>
        <taxon>Flammeovirgaceae</taxon>
        <taxon>Flammeovirga</taxon>
    </lineage>
</organism>
<dbReference type="PANTHER" id="PTHR37299:SF1">
    <property type="entry name" value="STAGE 0 SPORULATION PROTEIN A HOMOLOG"/>
    <property type="match status" value="1"/>
</dbReference>
<dbReference type="InterPro" id="IPR011006">
    <property type="entry name" value="CheY-like_superfamily"/>
</dbReference>
<dbReference type="SMART" id="SM00850">
    <property type="entry name" value="LytTR"/>
    <property type="match status" value="1"/>
</dbReference>
<keyword evidence="5" id="KW-1185">Reference proteome</keyword>
<gene>
    <name evidence="4" type="ORF">NH26_06720</name>
</gene>
<feature type="domain" description="HTH LytTR-type" evidence="3">
    <location>
        <begin position="138"/>
        <end position="206"/>
    </location>
</feature>
<accession>A0A1S1YYQ6</accession>
<evidence type="ECO:0000313" key="4">
    <source>
        <dbReference type="EMBL" id="OHX66063.1"/>
    </source>
</evidence>
<reference evidence="4 5" key="1">
    <citation type="journal article" date="2012" name="Int. J. Syst. Evol. Microbiol.">
        <title>Flammeovirga pacifica sp. nov., isolated from deep-sea sediment.</title>
        <authorList>
            <person name="Xu H."/>
            <person name="Fu Y."/>
            <person name="Yang N."/>
            <person name="Ding Z."/>
            <person name="Lai Q."/>
            <person name="Zeng R."/>
        </authorList>
    </citation>
    <scope>NUCLEOTIDE SEQUENCE [LARGE SCALE GENOMIC DNA]</scope>
    <source>
        <strain evidence="5">DSM 24597 / LMG 26175 / WPAGA1</strain>
    </source>
</reference>
<evidence type="ECO:0000259" key="2">
    <source>
        <dbReference type="PROSITE" id="PS50110"/>
    </source>
</evidence>
<feature type="modified residue" description="4-aspartylphosphate" evidence="1">
    <location>
        <position position="59"/>
    </location>
</feature>
<dbReference type="PROSITE" id="PS50110">
    <property type="entry name" value="RESPONSE_REGULATORY"/>
    <property type="match status" value="1"/>
</dbReference>
<sequence length="238" mass="27643">MEKQKTYKCLIVDDEQLARNLISVYLSKLPFLEEVAACASPIEAMQVMRNQEVDILLLDIQMPELTGLDLVKSLSDPPVVIFTTAYSEYAVDSYNLNAIDYLLKPFGLDRFIKAINKAIEWIDLKSDKVEAISKEEVLLIKGDQKTHKVNPSSIKYIEGLKEYVSYYLKSNERIVSLYSLTKLEKELEQYEFLRVHRSYIINKNEVTAFEKHMVWIGDKEIPIGKTYRDRIFKTLSEK</sequence>
<protein>
    <submittedName>
        <fullName evidence="4">DNA-binding response regulator</fullName>
    </submittedName>
</protein>
<dbReference type="InterPro" id="IPR046947">
    <property type="entry name" value="LytR-like"/>
</dbReference>
<dbReference type="Gene3D" id="3.40.50.2300">
    <property type="match status" value="1"/>
</dbReference>
<dbReference type="Pfam" id="PF00072">
    <property type="entry name" value="Response_reg"/>
    <property type="match status" value="1"/>
</dbReference>
<dbReference type="GO" id="GO:0003677">
    <property type="term" value="F:DNA binding"/>
    <property type="evidence" value="ECO:0007669"/>
    <property type="project" value="UniProtKB-KW"/>
</dbReference>
<dbReference type="Gene3D" id="2.40.50.1020">
    <property type="entry name" value="LytTr DNA-binding domain"/>
    <property type="match status" value="1"/>
</dbReference>
<comment type="caution">
    <text evidence="4">The sequence shown here is derived from an EMBL/GenBank/DDBJ whole genome shotgun (WGS) entry which is preliminary data.</text>
</comment>
<feature type="domain" description="Response regulatory" evidence="2">
    <location>
        <begin position="8"/>
        <end position="119"/>
    </location>
</feature>
<keyword evidence="1" id="KW-0597">Phosphoprotein</keyword>
<dbReference type="RefSeq" id="WP_044218713.1">
    <property type="nucleotide sequence ID" value="NZ_JRYR02000001.1"/>
</dbReference>
<dbReference type="InterPro" id="IPR007492">
    <property type="entry name" value="LytTR_DNA-bd_dom"/>
</dbReference>
<dbReference type="AlphaFoldDB" id="A0A1S1YYQ6"/>
<name>A0A1S1YYQ6_FLAPC</name>
<dbReference type="SUPFAM" id="SSF52172">
    <property type="entry name" value="CheY-like"/>
    <property type="match status" value="1"/>
</dbReference>